<evidence type="ECO:0000313" key="2">
    <source>
        <dbReference type="EMBL" id="KAF2878836.1"/>
    </source>
</evidence>
<reference evidence="2" key="1">
    <citation type="submission" date="2019-08" db="EMBL/GenBank/DDBJ databases">
        <title>The genome of the North American firefly Photinus pyralis.</title>
        <authorList>
            <consortium name="Photinus pyralis genome working group"/>
            <person name="Fallon T.R."/>
            <person name="Sander Lower S.E."/>
            <person name="Weng J.-K."/>
        </authorList>
    </citation>
    <scope>NUCLEOTIDE SEQUENCE</scope>
    <source>
        <strain evidence="2">TRF0915ILg1</strain>
        <tissue evidence="2">Whole body</tissue>
    </source>
</reference>
<name>A0A8K0FXU8_IGNLU</name>
<dbReference type="PANTHER" id="PTHR11012">
    <property type="entry name" value="PROTEIN KINASE-LIKE DOMAIN-CONTAINING"/>
    <property type="match status" value="1"/>
</dbReference>
<dbReference type="Pfam" id="PF02958">
    <property type="entry name" value="EcKL"/>
    <property type="match status" value="1"/>
</dbReference>
<comment type="caution">
    <text evidence="2">The sequence shown here is derived from an EMBL/GenBank/DDBJ whole genome shotgun (WGS) entry which is preliminary data.</text>
</comment>
<gene>
    <name evidence="2" type="ORF">ILUMI_27325</name>
</gene>
<keyword evidence="3" id="KW-1185">Reference proteome</keyword>
<dbReference type="AlphaFoldDB" id="A0A8K0FXU8"/>
<dbReference type="Gene3D" id="3.90.1200.10">
    <property type="match status" value="1"/>
</dbReference>
<dbReference type="InterPro" id="IPR011009">
    <property type="entry name" value="Kinase-like_dom_sf"/>
</dbReference>
<dbReference type="OrthoDB" id="191037at2759"/>
<accession>A0A8K0FXU8</accession>
<dbReference type="PANTHER" id="PTHR11012:SF55">
    <property type="entry name" value="BHLH DOMAIN-CONTAINING PROTEIN"/>
    <property type="match status" value="1"/>
</dbReference>
<dbReference type="InterPro" id="IPR015897">
    <property type="entry name" value="CHK_kinase-like"/>
</dbReference>
<evidence type="ECO:0000313" key="3">
    <source>
        <dbReference type="Proteomes" id="UP000801492"/>
    </source>
</evidence>
<feature type="domain" description="CHK kinase-like" evidence="1">
    <location>
        <begin position="133"/>
        <end position="325"/>
    </location>
</feature>
<sequence length="408" mass="47122">MVQLADNNGIKELDKLLQKFLGEDKKIVKVETKRLTSAGENYGSQILAVEVHLQNKEILHLVAKMIPPNEWLKELFHTPISFRKETEFYNTIIPAMKEFQIQQGVSNVIDCFPECYGARVSLYSNVVDDDAVILLENLKLSAFQVANRMEGFDLETTKLLLQDMALLHAVPIAIKLSNPEEFNKKFLPYLEKNRKFNGLSKSAEKAIIDSIVKTIRTKQELLPFMSNIEKSLKISMSNIQNQTNSREPFATLNHNDYWVNNTMIKFENGKIAKNKIVDFQLIDYGSPGNDIIFFLFSSVQTKVIDEHYDDLIKLYYNKFISTLKELKCDTTMFTFKQLEEEINISAKSTQFVHILIMLKHILAGEGTVRELSEMTEEDMVSEAQFSDEYRKKVPEVALEFVKRNWIYT</sequence>
<dbReference type="EMBL" id="VTPC01091272">
    <property type="protein sequence ID" value="KAF2878836.1"/>
    <property type="molecule type" value="Genomic_DNA"/>
</dbReference>
<dbReference type="Proteomes" id="UP000801492">
    <property type="component" value="Unassembled WGS sequence"/>
</dbReference>
<dbReference type="InterPro" id="IPR004119">
    <property type="entry name" value="EcKL"/>
</dbReference>
<dbReference type="SMART" id="SM00587">
    <property type="entry name" value="CHK"/>
    <property type="match status" value="1"/>
</dbReference>
<evidence type="ECO:0000259" key="1">
    <source>
        <dbReference type="SMART" id="SM00587"/>
    </source>
</evidence>
<organism evidence="2 3">
    <name type="scientific">Ignelater luminosus</name>
    <name type="common">Cucubano</name>
    <name type="synonym">Pyrophorus luminosus</name>
    <dbReference type="NCBI Taxonomy" id="2038154"/>
    <lineage>
        <taxon>Eukaryota</taxon>
        <taxon>Metazoa</taxon>
        <taxon>Ecdysozoa</taxon>
        <taxon>Arthropoda</taxon>
        <taxon>Hexapoda</taxon>
        <taxon>Insecta</taxon>
        <taxon>Pterygota</taxon>
        <taxon>Neoptera</taxon>
        <taxon>Endopterygota</taxon>
        <taxon>Coleoptera</taxon>
        <taxon>Polyphaga</taxon>
        <taxon>Elateriformia</taxon>
        <taxon>Elateroidea</taxon>
        <taxon>Elateridae</taxon>
        <taxon>Agrypninae</taxon>
        <taxon>Pyrophorini</taxon>
        <taxon>Ignelater</taxon>
    </lineage>
</organism>
<dbReference type="SUPFAM" id="SSF56112">
    <property type="entry name" value="Protein kinase-like (PK-like)"/>
    <property type="match status" value="1"/>
</dbReference>
<protein>
    <recommendedName>
        <fullName evidence="1">CHK kinase-like domain-containing protein</fullName>
    </recommendedName>
</protein>
<proteinExistence type="predicted"/>